<keyword evidence="2" id="KW-1185">Reference proteome</keyword>
<feature type="non-terminal residue" evidence="1">
    <location>
        <position position="1"/>
    </location>
</feature>
<feature type="non-terminal residue" evidence="1">
    <location>
        <position position="68"/>
    </location>
</feature>
<name>A0ACA9NKM7_9GLOM</name>
<organism evidence="1 2">
    <name type="scientific">Scutellospora calospora</name>
    <dbReference type="NCBI Taxonomy" id="85575"/>
    <lineage>
        <taxon>Eukaryota</taxon>
        <taxon>Fungi</taxon>
        <taxon>Fungi incertae sedis</taxon>
        <taxon>Mucoromycota</taxon>
        <taxon>Glomeromycotina</taxon>
        <taxon>Glomeromycetes</taxon>
        <taxon>Diversisporales</taxon>
        <taxon>Gigasporaceae</taxon>
        <taxon>Scutellospora</taxon>
    </lineage>
</organism>
<dbReference type="EMBL" id="CAJVPM010026801">
    <property type="protein sequence ID" value="CAG8663468.1"/>
    <property type="molecule type" value="Genomic_DNA"/>
</dbReference>
<dbReference type="Proteomes" id="UP000789860">
    <property type="component" value="Unassembled WGS sequence"/>
</dbReference>
<gene>
    <name evidence="1" type="ORF">SCALOS_LOCUS9114</name>
</gene>
<comment type="caution">
    <text evidence="1">The sequence shown here is derived from an EMBL/GenBank/DDBJ whole genome shotgun (WGS) entry which is preliminary data.</text>
</comment>
<evidence type="ECO:0000313" key="1">
    <source>
        <dbReference type="EMBL" id="CAG8663468.1"/>
    </source>
</evidence>
<reference evidence="1" key="1">
    <citation type="submission" date="2021-06" db="EMBL/GenBank/DDBJ databases">
        <authorList>
            <person name="Kallberg Y."/>
            <person name="Tangrot J."/>
            <person name="Rosling A."/>
        </authorList>
    </citation>
    <scope>NUCLEOTIDE SEQUENCE</scope>
    <source>
        <strain evidence="1">AU212A</strain>
    </source>
</reference>
<protein>
    <submittedName>
        <fullName evidence="1">9036_t:CDS:1</fullName>
    </submittedName>
</protein>
<accession>A0ACA9NKM7</accession>
<evidence type="ECO:0000313" key="2">
    <source>
        <dbReference type="Proteomes" id="UP000789860"/>
    </source>
</evidence>
<sequence>ANTNNNSGVVCYSCGQPGHISHQCPNRQPPVVSQGLQVQNNTTTTNPNSSVSQETLQALLALINNSTP</sequence>
<proteinExistence type="predicted"/>